<protein>
    <recommendedName>
        <fullName evidence="3">PhiH1 repressor</fullName>
    </recommendedName>
</protein>
<proteinExistence type="predicted"/>
<dbReference type="InterPro" id="IPR036388">
    <property type="entry name" value="WH-like_DNA-bd_sf"/>
</dbReference>
<accession>A0A1G8SSU5</accession>
<evidence type="ECO:0000313" key="1">
    <source>
        <dbReference type="EMBL" id="SDJ32342.1"/>
    </source>
</evidence>
<dbReference type="Proteomes" id="UP000198856">
    <property type="component" value="Unassembled WGS sequence"/>
</dbReference>
<name>A0A1G8SSU5_9EURY</name>
<gene>
    <name evidence="1" type="ORF">SAMN05216226_102130</name>
</gene>
<keyword evidence="2" id="KW-1185">Reference proteome</keyword>
<dbReference type="SUPFAM" id="SSF46785">
    <property type="entry name" value="Winged helix' DNA-binding domain"/>
    <property type="match status" value="1"/>
</dbReference>
<dbReference type="EMBL" id="FNFC01000002">
    <property type="protein sequence ID" value="SDJ32342.1"/>
    <property type="molecule type" value="Genomic_DNA"/>
</dbReference>
<dbReference type="InterPro" id="IPR036390">
    <property type="entry name" value="WH_DNA-bd_sf"/>
</dbReference>
<reference evidence="1 2" key="1">
    <citation type="submission" date="2016-10" db="EMBL/GenBank/DDBJ databases">
        <authorList>
            <person name="de Groot N.N."/>
        </authorList>
    </citation>
    <scope>NUCLEOTIDE SEQUENCE [LARGE SCALE GENOMIC DNA]</scope>
    <source>
        <strain evidence="1 2">IBRC-M10015</strain>
    </source>
</reference>
<evidence type="ECO:0000313" key="2">
    <source>
        <dbReference type="Proteomes" id="UP000198856"/>
    </source>
</evidence>
<dbReference type="AlphaFoldDB" id="A0A1G8SSU5"/>
<evidence type="ECO:0008006" key="3">
    <source>
        <dbReference type="Google" id="ProtNLM"/>
    </source>
</evidence>
<dbReference type="Gene3D" id="1.10.10.10">
    <property type="entry name" value="Winged helix-like DNA-binding domain superfamily/Winged helix DNA-binding domain"/>
    <property type="match status" value="1"/>
</dbReference>
<organism evidence="1 2">
    <name type="scientific">Halovenus aranensis</name>
    <dbReference type="NCBI Taxonomy" id="890420"/>
    <lineage>
        <taxon>Archaea</taxon>
        <taxon>Methanobacteriati</taxon>
        <taxon>Methanobacteriota</taxon>
        <taxon>Stenosarchaea group</taxon>
        <taxon>Halobacteria</taxon>
        <taxon>Halobacteriales</taxon>
        <taxon>Haloarculaceae</taxon>
        <taxon>Halovenus</taxon>
    </lineage>
</organism>
<sequence>MSAVPTQNDMRESADWMTPADDRILELIREYGNLTPGAIEAKGGPVSDHASRRAKKLAQCGLLTQVHRGLYGITDSGEAYLDEELDASELEPVDE</sequence>